<dbReference type="Gene3D" id="1.25.40.610">
    <property type="match status" value="1"/>
</dbReference>
<dbReference type="Gene3D" id="2.60.120.740">
    <property type="match status" value="1"/>
</dbReference>
<dbReference type="InterPro" id="IPR001879">
    <property type="entry name" value="GPCR_2_extracellular_dom"/>
</dbReference>
<dbReference type="InterPro" id="IPR043159">
    <property type="entry name" value="Lectin_gal-bd_sf"/>
</dbReference>
<dbReference type="InterPro" id="IPR036445">
    <property type="entry name" value="GPCR_2_extracell_dom_sf"/>
</dbReference>
<dbReference type="Pfam" id="PF16489">
    <property type="entry name" value="GAIN"/>
    <property type="match status" value="1"/>
</dbReference>
<dbReference type="RefSeq" id="XP_022237109.1">
    <property type="nucleotide sequence ID" value="XM_022381401.1"/>
</dbReference>
<dbReference type="Gene3D" id="4.10.1240.10">
    <property type="entry name" value="GPCR, family 2, extracellular hormone receptor domain"/>
    <property type="match status" value="1"/>
</dbReference>
<evidence type="ECO:0000259" key="1">
    <source>
        <dbReference type="PROSITE" id="PS50227"/>
    </source>
</evidence>
<dbReference type="Pfam" id="PF02793">
    <property type="entry name" value="HRM"/>
    <property type="match status" value="1"/>
</dbReference>
<dbReference type="Pfam" id="PF02140">
    <property type="entry name" value="SUEL_Lectin"/>
    <property type="match status" value="1"/>
</dbReference>
<name>A0ABM1S0F4_LIMPO</name>
<feature type="domain" description="SUEL-type lectin" evidence="2">
    <location>
        <begin position="1"/>
        <end position="45"/>
    </location>
</feature>
<dbReference type="PROSITE" id="PS50228">
    <property type="entry name" value="SUEL_LECTIN"/>
    <property type="match status" value="1"/>
</dbReference>
<dbReference type="InterPro" id="IPR000922">
    <property type="entry name" value="Lectin_gal-bd_dom"/>
</dbReference>
<reference evidence="4" key="1">
    <citation type="submission" date="2025-08" db="UniProtKB">
        <authorList>
            <consortium name="RefSeq"/>
        </authorList>
    </citation>
    <scope>IDENTIFICATION</scope>
    <source>
        <tissue evidence="4">Muscle</tissue>
    </source>
</reference>
<accession>A0ABM1S0F4</accession>
<sequence length="207" mass="23248">MADDEVVIPAQCAMKQTCVVTASSAIFGDPCPGTRKYLEVHYECVAGHENMYSILSSADKTDHILTSCPPTVSRNISWDWTRRGQEAIEPCPRGSVDFWESRFPGRAKWYCVDAVTTVHWSDALPDLSECQSPWAESLKRRIDGGDSVVSIAAELAVITRTKPLYGGDITQILTILHRLVSKMEDRVHIMNEKQRYHVILEMLHVSV</sequence>
<gene>
    <name evidence="4" type="primary">LOC111084899</name>
</gene>
<protein>
    <submittedName>
        <fullName evidence="4">Latrophilin Cirl-like</fullName>
    </submittedName>
</protein>
<organism evidence="3 4">
    <name type="scientific">Limulus polyphemus</name>
    <name type="common">Atlantic horseshoe crab</name>
    <dbReference type="NCBI Taxonomy" id="6850"/>
    <lineage>
        <taxon>Eukaryota</taxon>
        <taxon>Metazoa</taxon>
        <taxon>Ecdysozoa</taxon>
        <taxon>Arthropoda</taxon>
        <taxon>Chelicerata</taxon>
        <taxon>Merostomata</taxon>
        <taxon>Xiphosura</taxon>
        <taxon>Limulidae</taxon>
        <taxon>Limulus</taxon>
    </lineage>
</organism>
<dbReference type="Proteomes" id="UP000694941">
    <property type="component" value="Unplaced"/>
</dbReference>
<keyword evidence="3" id="KW-1185">Reference proteome</keyword>
<evidence type="ECO:0000313" key="4">
    <source>
        <dbReference type="RefSeq" id="XP_022237109.1"/>
    </source>
</evidence>
<proteinExistence type="predicted"/>
<feature type="domain" description="G-protein coupled receptors family 2 profile 1" evidence="1">
    <location>
        <begin position="43"/>
        <end position="134"/>
    </location>
</feature>
<dbReference type="InterPro" id="IPR032471">
    <property type="entry name" value="AGRL2-4_GAIN_subdom_A"/>
</dbReference>
<dbReference type="PANTHER" id="PTHR46780">
    <property type="entry name" value="PROTEIN EVA-1"/>
    <property type="match status" value="1"/>
</dbReference>
<evidence type="ECO:0000259" key="2">
    <source>
        <dbReference type="PROSITE" id="PS50228"/>
    </source>
</evidence>
<dbReference type="GeneID" id="111084899"/>
<dbReference type="PROSITE" id="PS50227">
    <property type="entry name" value="G_PROTEIN_RECEP_F2_3"/>
    <property type="match status" value="1"/>
</dbReference>
<evidence type="ECO:0000313" key="3">
    <source>
        <dbReference type="Proteomes" id="UP000694941"/>
    </source>
</evidence>